<evidence type="ECO:0000313" key="6">
    <source>
        <dbReference type="Proteomes" id="UP000265120"/>
    </source>
</evidence>
<dbReference type="PROSITE" id="PS50003">
    <property type="entry name" value="PH_DOMAIN"/>
    <property type="match status" value="1"/>
</dbReference>
<dbReference type="Gene3D" id="2.30.29.30">
    <property type="entry name" value="Pleckstrin-homology domain (PH domain)/Phosphotyrosine-binding domain (PTB)"/>
    <property type="match status" value="1"/>
</dbReference>
<dbReference type="FunFam" id="2.30.29.30:FF:000021">
    <property type="entry name" value="Rho guanine nucleotide exchange factor 2"/>
    <property type="match status" value="1"/>
</dbReference>
<evidence type="ECO:0000256" key="2">
    <source>
        <dbReference type="SAM" id="Coils"/>
    </source>
</evidence>
<dbReference type="SUPFAM" id="SSF50729">
    <property type="entry name" value="PH domain-like"/>
    <property type="match status" value="1"/>
</dbReference>
<dbReference type="Gene3D" id="1.10.287.2510">
    <property type="match status" value="1"/>
</dbReference>
<feature type="domain" description="PH" evidence="4">
    <location>
        <begin position="75"/>
        <end position="177"/>
    </location>
</feature>
<protein>
    <recommendedName>
        <fullName evidence="4">PH domain-containing protein</fullName>
    </recommendedName>
</protein>
<dbReference type="PANTHER" id="PTHR13944:SF22">
    <property type="entry name" value="RHO GUANINE NUCLEOTIDE EXCHANGE FACTOR 28"/>
    <property type="match status" value="1"/>
</dbReference>
<evidence type="ECO:0000313" key="5">
    <source>
        <dbReference type="Ensembl" id="ENSCSEP00000031149.1"/>
    </source>
</evidence>
<proteinExistence type="predicted"/>
<dbReference type="AlphaFoldDB" id="A0A3P8WWH9"/>
<organism evidence="5 6">
    <name type="scientific">Cynoglossus semilaevis</name>
    <name type="common">Tongue sole</name>
    <dbReference type="NCBI Taxonomy" id="244447"/>
    <lineage>
        <taxon>Eukaryota</taxon>
        <taxon>Metazoa</taxon>
        <taxon>Chordata</taxon>
        <taxon>Craniata</taxon>
        <taxon>Vertebrata</taxon>
        <taxon>Euteleostomi</taxon>
        <taxon>Actinopterygii</taxon>
        <taxon>Neopterygii</taxon>
        <taxon>Teleostei</taxon>
        <taxon>Neoteleostei</taxon>
        <taxon>Acanthomorphata</taxon>
        <taxon>Carangaria</taxon>
        <taxon>Pleuronectiformes</taxon>
        <taxon>Pleuronectoidei</taxon>
        <taxon>Cynoglossidae</taxon>
        <taxon>Cynoglossinae</taxon>
        <taxon>Cynoglossus</taxon>
    </lineage>
</organism>
<dbReference type="InterPro" id="IPR001849">
    <property type="entry name" value="PH_domain"/>
</dbReference>
<name>A0A3P8WWH9_CYNSE</name>
<dbReference type="OMA" id="HECDERQ"/>
<dbReference type="InParanoid" id="A0A3P8WWH9"/>
<dbReference type="GeneTree" id="ENSGT00940000155831"/>
<reference evidence="5" key="3">
    <citation type="submission" date="2025-09" db="UniProtKB">
        <authorList>
            <consortium name="Ensembl"/>
        </authorList>
    </citation>
    <scope>IDENTIFICATION</scope>
</reference>
<accession>A0A3P8WWH9</accession>
<dbReference type="GO" id="GO:0005085">
    <property type="term" value="F:guanyl-nucleotide exchange factor activity"/>
    <property type="evidence" value="ECO:0007669"/>
    <property type="project" value="UniProtKB-KW"/>
</dbReference>
<dbReference type="Ensembl" id="ENSCSET00000031555.1">
    <property type="protein sequence ID" value="ENSCSEP00000031149.1"/>
    <property type="gene ID" value="ENSCSEG00000019935.1"/>
</dbReference>
<keyword evidence="6" id="KW-1185">Reference proteome</keyword>
<dbReference type="InterPro" id="IPR037819">
    <property type="entry name" value="ARHGEF28_PH"/>
</dbReference>
<keyword evidence="1" id="KW-0344">Guanine-nucleotide releasing factor</keyword>
<reference evidence="5 6" key="1">
    <citation type="journal article" date="2014" name="Nat. Genet.">
        <title>Whole-genome sequence of a flatfish provides insights into ZW sex chromosome evolution and adaptation to a benthic lifestyle.</title>
        <authorList>
            <person name="Chen S."/>
            <person name="Zhang G."/>
            <person name="Shao C."/>
            <person name="Huang Q."/>
            <person name="Liu G."/>
            <person name="Zhang P."/>
            <person name="Song W."/>
            <person name="An N."/>
            <person name="Chalopin D."/>
            <person name="Volff J.N."/>
            <person name="Hong Y."/>
            <person name="Li Q."/>
            <person name="Sha Z."/>
            <person name="Zhou H."/>
            <person name="Xie M."/>
            <person name="Yu Q."/>
            <person name="Liu Y."/>
            <person name="Xiang H."/>
            <person name="Wang N."/>
            <person name="Wu K."/>
            <person name="Yang C."/>
            <person name="Zhou Q."/>
            <person name="Liao X."/>
            <person name="Yang L."/>
            <person name="Hu Q."/>
            <person name="Zhang J."/>
            <person name="Meng L."/>
            <person name="Jin L."/>
            <person name="Tian Y."/>
            <person name="Lian J."/>
            <person name="Yang J."/>
            <person name="Miao G."/>
            <person name="Liu S."/>
            <person name="Liang Z."/>
            <person name="Yan F."/>
            <person name="Li Y."/>
            <person name="Sun B."/>
            <person name="Zhang H."/>
            <person name="Zhang J."/>
            <person name="Zhu Y."/>
            <person name="Du M."/>
            <person name="Zhao Y."/>
            <person name="Schartl M."/>
            <person name="Tang Q."/>
            <person name="Wang J."/>
        </authorList>
    </citation>
    <scope>NUCLEOTIDE SEQUENCE</scope>
</reference>
<evidence type="ECO:0000256" key="3">
    <source>
        <dbReference type="SAM" id="MobiDB-lite"/>
    </source>
</evidence>
<evidence type="ECO:0000259" key="4">
    <source>
        <dbReference type="PROSITE" id="PS50003"/>
    </source>
</evidence>
<dbReference type="PANTHER" id="PTHR13944">
    <property type="entry name" value="AGAP007712-PA"/>
    <property type="match status" value="1"/>
</dbReference>
<keyword evidence="2" id="KW-0175">Coiled coil</keyword>
<sequence>MYNCSSTEGSQDHADLSKALGQIRDIISTVDLSVSKYVKCQELQEVLARLENKSFAKLKNGKVFRKQDLHSPQRVMEHKGLVYWKTATGRLKDTLALLLTDVLVFLQEKDQRFIFAAVDQKPPVIPLQKLIVREVANEERGMFLISASSVGPEMYEVHTNTKEERNAWMKHIRQAVESCPEEEEEEDRGVESEEVRRAAEARVQKITKFQETLLGQDQSICTSLEEKLRLYAELTELTLHSPDAVPHRHLLVNPDTDSEIPRQASSLLSAALREGECRCLMSPVLVTCLPHSEQDKQKSNDKKKEEVERKNSERKKEEVDEVQKLHLKLKLEQQRWDRECSEQESVLEHREQQCLLEAERLRCEREELEAQLLEYKQNLDRLKEGQRSVEREKEKIEAQQRLLQTWRHTRQSSFPPLEKLSLSPWKYDPQLVTGHGFYDNFTSTSPSLTPLLLPQAYLSLEGPNGEEGGEENVVYL</sequence>
<dbReference type="Proteomes" id="UP000265120">
    <property type="component" value="Chromosome Z"/>
</dbReference>
<feature type="region of interest" description="Disordered" evidence="3">
    <location>
        <begin position="293"/>
        <end position="317"/>
    </location>
</feature>
<dbReference type="STRING" id="244447.ENSCSEP00000031149"/>
<evidence type="ECO:0000256" key="1">
    <source>
        <dbReference type="ARBA" id="ARBA00022658"/>
    </source>
</evidence>
<dbReference type="GO" id="GO:0035023">
    <property type="term" value="P:regulation of Rho protein signal transduction"/>
    <property type="evidence" value="ECO:0007669"/>
    <property type="project" value="TreeGrafter"/>
</dbReference>
<dbReference type="InterPro" id="IPR041020">
    <property type="entry name" value="PH_16"/>
</dbReference>
<dbReference type="CDD" id="cd14680">
    <property type="entry name" value="PH_p190RhoGEF"/>
    <property type="match status" value="1"/>
</dbReference>
<dbReference type="Pfam" id="PF17838">
    <property type="entry name" value="PH_16"/>
    <property type="match status" value="1"/>
</dbReference>
<dbReference type="InterPro" id="IPR051632">
    <property type="entry name" value="Rho_GEF"/>
</dbReference>
<dbReference type="InterPro" id="IPR011993">
    <property type="entry name" value="PH-like_dom_sf"/>
</dbReference>
<reference evidence="5" key="2">
    <citation type="submission" date="2025-08" db="UniProtKB">
        <authorList>
            <consortium name="Ensembl"/>
        </authorList>
    </citation>
    <scope>IDENTIFICATION</scope>
</reference>
<dbReference type="SMART" id="SM00233">
    <property type="entry name" value="PH"/>
    <property type="match status" value="1"/>
</dbReference>
<feature type="coiled-coil region" evidence="2">
    <location>
        <begin position="351"/>
        <end position="409"/>
    </location>
</feature>